<reference evidence="2" key="1">
    <citation type="journal article" date="2005" name="Nature">
        <title>The map-based sequence of the rice genome.</title>
        <authorList>
            <consortium name="International rice genome sequencing project (IRGSP)"/>
            <person name="Matsumoto T."/>
            <person name="Wu J."/>
            <person name="Kanamori H."/>
            <person name="Katayose Y."/>
            <person name="Fujisawa M."/>
            <person name="Namiki N."/>
            <person name="Mizuno H."/>
            <person name="Yamamoto K."/>
            <person name="Antonio B.A."/>
            <person name="Baba T."/>
            <person name="Sakata K."/>
            <person name="Nagamura Y."/>
            <person name="Aoki H."/>
            <person name="Arikawa K."/>
            <person name="Arita K."/>
            <person name="Bito T."/>
            <person name="Chiden Y."/>
            <person name="Fujitsuka N."/>
            <person name="Fukunaka R."/>
            <person name="Hamada M."/>
            <person name="Harada C."/>
            <person name="Hayashi A."/>
            <person name="Hijishita S."/>
            <person name="Honda M."/>
            <person name="Hosokawa S."/>
            <person name="Ichikawa Y."/>
            <person name="Idonuma A."/>
            <person name="Iijima M."/>
            <person name="Ikeda M."/>
            <person name="Ikeno M."/>
            <person name="Ito K."/>
            <person name="Ito S."/>
            <person name="Ito T."/>
            <person name="Ito Y."/>
            <person name="Ito Y."/>
            <person name="Iwabuchi A."/>
            <person name="Kamiya K."/>
            <person name="Karasawa W."/>
            <person name="Kurita K."/>
            <person name="Katagiri S."/>
            <person name="Kikuta A."/>
            <person name="Kobayashi H."/>
            <person name="Kobayashi N."/>
            <person name="Machita K."/>
            <person name="Maehara T."/>
            <person name="Masukawa M."/>
            <person name="Mizubayashi T."/>
            <person name="Mukai Y."/>
            <person name="Nagasaki H."/>
            <person name="Nagata Y."/>
            <person name="Naito S."/>
            <person name="Nakashima M."/>
            <person name="Nakama Y."/>
            <person name="Nakamichi Y."/>
            <person name="Nakamura M."/>
            <person name="Meguro A."/>
            <person name="Negishi M."/>
            <person name="Ohta I."/>
            <person name="Ohta T."/>
            <person name="Okamoto M."/>
            <person name="Ono N."/>
            <person name="Saji S."/>
            <person name="Sakaguchi M."/>
            <person name="Sakai K."/>
            <person name="Shibata M."/>
            <person name="Shimokawa T."/>
            <person name="Song J."/>
            <person name="Takazaki Y."/>
            <person name="Terasawa K."/>
            <person name="Tsugane M."/>
            <person name="Tsuji K."/>
            <person name="Ueda S."/>
            <person name="Waki K."/>
            <person name="Yamagata H."/>
            <person name="Yamamoto M."/>
            <person name="Yamamoto S."/>
            <person name="Yamane H."/>
            <person name="Yoshiki S."/>
            <person name="Yoshihara R."/>
            <person name="Yukawa K."/>
            <person name="Zhong H."/>
            <person name="Yano M."/>
            <person name="Yuan Q."/>
            <person name="Ouyang S."/>
            <person name="Liu J."/>
            <person name="Jones K.M."/>
            <person name="Gansberger K."/>
            <person name="Moffat K."/>
            <person name="Hill J."/>
            <person name="Bera J."/>
            <person name="Fadrosh D."/>
            <person name="Jin S."/>
            <person name="Johri S."/>
            <person name="Kim M."/>
            <person name="Overton L."/>
            <person name="Reardon M."/>
            <person name="Tsitrin T."/>
            <person name="Vuong H."/>
            <person name="Weaver B."/>
            <person name="Ciecko A."/>
            <person name="Tallon L."/>
            <person name="Jackson J."/>
            <person name="Pai G."/>
            <person name="Aken S.V."/>
            <person name="Utterback T."/>
            <person name="Reidmuller S."/>
            <person name="Feldblyum T."/>
            <person name="Hsiao J."/>
            <person name="Zismann V."/>
            <person name="Iobst S."/>
            <person name="de Vazeille A.R."/>
            <person name="Buell C.R."/>
            <person name="Ying K."/>
            <person name="Li Y."/>
            <person name="Lu T."/>
            <person name="Huang Y."/>
            <person name="Zhao Q."/>
            <person name="Feng Q."/>
            <person name="Zhang L."/>
            <person name="Zhu J."/>
            <person name="Weng Q."/>
            <person name="Mu J."/>
            <person name="Lu Y."/>
            <person name="Fan D."/>
            <person name="Liu Y."/>
            <person name="Guan J."/>
            <person name="Zhang Y."/>
            <person name="Yu S."/>
            <person name="Liu X."/>
            <person name="Zhang Y."/>
            <person name="Hong G."/>
            <person name="Han B."/>
            <person name="Choisne N."/>
            <person name="Demange N."/>
            <person name="Orjeda G."/>
            <person name="Samain S."/>
            <person name="Cattolico L."/>
            <person name="Pelletier E."/>
            <person name="Couloux A."/>
            <person name="Segurens B."/>
            <person name="Wincker P."/>
            <person name="D'Hont A."/>
            <person name="Scarpelli C."/>
            <person name="Weissenbach J."/>
            <person name="Salanoubat M."/>
            <person name="Quetier F."/>
            <person name="Yu Y."/>
            <person name="Kim H.R."/>
            <person name="Rambo T."/>
            <person name="Currie J."/>
            <person name="Collura K."/>
            <person name="Luo M."/>
            <person name="Yang T."/>
            <person name="Ammiraju J.S.S."/>
            <person name="Engler F."/>
            <person name="Soderlund C."/>
            <person name="Wing R.A."/>
            <person name="Palmer L.E."/>
            <person name="de la Bastide M."/>
            <person name="Spiegel L."/>
            <person name="Nascimento L."/>
            <person name="Zutavern T."/>
            <person name="O'Shaughnessy A."/>
            <person name="Dike S."/>
            <person name="Dedhia N."/>
            <person name="Preston R."/>
            <person name="Balija V."/>
            <person name="McCombie W.R."/>
            <person name="Chow T."/>
            <person name="Chen H."/>
            <person name="Chung M."/>
            <person name="Chen C."/>
            <person name="Shaw J."/>
            <person name="Wu H."/>
            <person name="Hsiao K."/>
            <person name="Chao Y."/>
            <person name="Chu M."/>
            <person name="Cheng C."/>
            <person name="Hour A."/>
            <person name="Lee P."/>
            <person name="Lin S."/>
            <person name="Lin Y."/>
            <person name="Liou J."/>
            <person name="Liu S."/>
            <person name="Hsing Y."/>
            <person name="Raghuvanshi S."/>
            <person name="Mohanty A."/>
            <person name="Bharti A.K."/>
            <person name="Gaur A."/>
            <person name="Gupta V."/>
            <person name="Kumar D."/>
            <person name="Ravi V."/>
            <person name="Vij S."/>
            <person name="Kapur A."/>
            <person name="Khurana P."/>
            <person name="Khurana P."/>
            <person name="Khurana J.P."/>
            <person name="Tyagi A.K."/>
            <person name="Gaikwad K."/>
            <person name="Singh A."/>
            <person name="Dalal V."/>
            <person name="Srivastava S."/>
            <person name="Dixit A."/>
            <person name="Pal A.K."/>
            <person name="Ghazi I.A."/>
            <person name="Yadav M."/>
            <person name="Pandit A."/>
            <person name="Bhargava A."/>
            <person name="Sureshbabu K."/>
            <person name="Batra K."/>
            <person name="Sharma T.R."/>
            <person name="Mohapatra T."/>
            <person name="Singh N.K."/>
            <person name="Messing J."/>
            <person name="Nelson A.B."/>
            <person name="Fuks G."/>
            <person name="Kavchok S."/>
            <person name="Keizer G."/>
            <person name="Linton E."/>
            <person name="Llaca V."/>
            <person name="Song R."/>
            <person name="Tanyolac B."/>
            <person name="Young S."/>
            <person name="Ho-Il K."/>
            <person name="Hahn J.H."/>
            <person name="Sangsakoo G."/>
            <person name="Vanavichit A."/>
            <person name="de Mattos Luiz.A.T."/>
            <person name="Zimmer P.D."/>
            <person name="Malone G."/>
            <person name="Dellagostin O."/>
            <person name="de Oliveira A.C."/>
            <person name="Bevan M."/>
            <person name="Bancroft I."/>
            <person name="Minx P."/>
            <person name="Cordum H."/>
            <person name="Wilson R."/>
            <person name="Cheng Z."/>
            <person name="Jin W."/>
            <person name="Jiang J."/>
            <person name="Leong S.A."/>
            <person name="Iwama H."/>
            <person name="Gojobori T."/>
            <person name="Itoh T."/>
            <person name="Niimura Y."/>
            <person name="Fujii Y."/>
            <person name="Habara T."/>
            <person name="Sakai H."/>
            <person name="Sato Y."/>
            <person name="Wilson G."/>
            <person name="Kumar K."/>
            <person name="McCouch S."/>
            <person name="Juretic N."/>
            <person name="Hoen D."/>
            <person name="Wright S."/>
            <person name="Bruskiewich R."/>
            <person name="Bureau T."/>
            <person name="Miyao A."/>
            <person name="Hirochika H."/>
            <person name="Nishikawa T."/>
            <person name="Kadowaki K."/>
            <person name="Sugiura M."/>
            <person name="Burr B."/>
            <person name="Sasaki T."/>
        </authorList>
    </citation>
    <scope>NUCLEOTIDE SEQUENCE [LARGE SCALE GENOMIC DNA]</scope>
    <source>
        <strain evidence="2">cv. Nipponbare</strain>
    </source>
</reference>
<reference evidence="1 2" key="2">
    <citation type="journal article" date="2013" name="Plant Cell Physiol.">
        <title>Rice Annotation Project Database (RAP-DB): an integrative and interactive database for rice genomics.</title>
        <authorList>
            <person name="Sakai H."/>
            <person name="Lee S.S."/>
            <person name="Tanaka T."/>
            <person name="Numa H."/>
            <person name="Kim J."/>
            <person name="Kawahara Y."/>
            <person name="Wakimoto H."/>
            <person name="Yang C.C."/>
            <person name="Iwamoto M."/>
            <person name="Abe T."/>
            <person name="Yamada Y."/>
            <person name="Muto A."/>
            <person name="Inokuchi H."/>
            <person name="Ikemura T."/>
            <person name="Matsumoto T."/>
            <person name="Sasaki T."/>
            <person name="Itoh T."/>
        </authorList>
    </citation>
    <scope>NUCLEOTIDE SEQUENCE [LARGE SCALE GENOMIC DNA]</scope>
    <source>
        <strain evidence="2">cv. Nipponbare</strain>
    </source>
</reference>
<dbReference type="PaxDb" id="39947-A0A0N7KSB9"/>
<gene>
    <name evidence="1" type="ordered locus">Os11g0113150</name>
    <name evidence="1" type="ORF">OSNPB_110113150</name>
</gene>
<dbReference type="Proteomes" id="UP000059680">
    <property type="component" value="Chromosome 11"/>
</dbReference>
<dbReference type="AlphaFoldDB" id="A0A0N7KSB9"/>
<evidence type="ECO:0000313" key="2">
    <source>
        <dbReference type="Proteomes" id="UP000059680"/>
    </source>
</evidence>
<protein>
    <submittedName>
        <fullName evidence="1">Os11g0113150 protein</fullName>
    </submittedName>
</protein>
<accession>A0A0N7KSB9</accession>
<reference evidence="1 2" key="3">
    <citation type="journal article" date="2013" name="Rice">
        <title>Improvement of the Oryza sativa Nipponbare reference genome using next generation sequence and optical map data.</title>
        <authorList>
            <person name="Kawahara Y."/>
            <person name="de la Bastide M."/>
            <person name="Hamilton J.P."/>
            <person name="Kanamori H."/>
            <person name="McCombie W.R."/>
            <person name="Ouyang S."/>
            <person name="Schwartz D.C."/>
            <person name="Tanaka T."/>
            <person name="Wu J."/>
            <person name="Zhou S."/>
            <person name="Childs K.L."/>
            <person name="Davidson R.M."/>
            <person name="Lin H."/>
            <person name="Quesada-Ocampo L."/>
            <person name="Vaillancourt B."/>
            <person name="Sakai H."/>
            <person name="Lee S.S."/>
            <person name="Kim J."/>
            <person name="Numa H."/>
            <person name="Itoh T."/>
            <person name="Buell C.R."/>
            <person name="Matsumoto T."/>
        </authorList>
    </citation>
    <scope>NUCLEOTIDE SEQUENCE [LARGE SCALE GENOMIC DNA]</scope>
    <source>
        <strain evidence="2">cv. Nipponbare</strain>
    </source>
</reference>
<sequence length="71" mass="8206">MLPVAVSWLLWSVRIYMIFRSKLILTPLTIPLRIICLLLQWKPLLKPEELPTLETLAGAFVRPSTTFAKKE</sequence>
<dbReference type="EMBL" id="AP014967">
    <property type="protein sequence ID" value="BAT12386.1"/>
    <property type="molecule type" value="Genomic_DNA"/>
</dbReference>
<organism evidence="1 2">
    <name type="scientific">Oryza sativa subsp. japonica</name>
    <name type="common">Rice</name>
    <dbReference type="NCBI Taxonomy" id="39947"/>
    <lineage>
        <taxon>Eukaryota</taxon>
        <taxon>Viridiplantae</taxon>
        <taxon>Streptophyta</taxon>
        <taxon>Embryophyta</taxon>
        <taxon>Tracheophyta</taxon>
        <taxon>Spermatophyta</taxon>
        <taxon>Magnoliopsida</taxon>
        <taxon>Liliopsida</taxon>
        <taxon>Poales</taxon>
        <taxon>Poaceae</taxon>
        <taxon>BOP clade</taxon>
        <taxon>Oryzoideae</taxon>
        <taxon>Oryzeae</taxon>
        <taxon>Oryzinae</taxon>
        <taxon>Oryza</taxon>
        <taxon>Oryza sativa</taxon>
    </lineage>
</organism>
<evidence type="ECO:0000313" key="1">
    <source>
        <dbReference type="EMBL" id="BAT12386.1"/>
    </source>
</evidence>
<keyword evidence="2" id="KW-1185">Reference proteome</keyword>
<proteinExistence type="predicted"/>
<dbReference type="Gramene" id="Os11t0113150-01">
    <property type="protein sequence ID" value="Os11t0113150-01"/>
    <property type="gene ID" value="Os11g0113150"/>
</dbReference>
<name>A0A0N7KSB9_ORYSJ</name>
<dbReference type="InParanoid" id="A0A0N7KSB9"/>